<dbReference type="Gene3D" id="1.10.10.10">
    <property type="entry name" value="Winged helix-like DNA-binding domain superfamily/Winged helix DNA-binding domain"/>
    <property type="match status" value="1"/>
</dbReference>
<dbReference type="GO" id="GO:0003677">
    <property type="term" value="F:DNA binding"/>
    <property type="evidence" value="ECO:0007669"/>
    <property type="project" value="UniProtKB-KW"/>
</dbReference>
<dbReference type="GO" id="GO:0003700">
    <property type="term" value="F:DNA-binding transcription factor activity"/>
    <property type="evidence" value="ECO:0007669"/>
    <property type="project" value="InterPro"/>
</dbReference>
<organism evidence="5 6">
    <name type="scientific">Streptomyces griseofuscus</name>
    <dbReference type="NCBI Taxonomy" id="146922"/>
    <lineage>
        <taxon>Bacteria</taxon>
        <taxon>Bacillati</taxon>
        <taxon>Actinomycetota</taxon>
        <taxon>Actinomycetes</taxon>
        <taxon>Kitasatosporales</taxon>
        <taxon>Streptomycetaceae</taxon>
        <taxon>Streptomyces</taxon>
    </lineage>
</organism>
<gene>
    <name evidence="5" type="ORF">HEP81_02506</name>
</gene>
<evidence type="ECO:0000313" key="5">
    <source>
        <dbReference type="EMBL" id="QNT92823.1"/>
    </source>
</evidence>
<dbReference type="PROSITE" id="PS50995">
    <property type="entry name" value="HTH_MARR_2"/>
    <property type="match status" value="1"/>
</dbReference>
<dbReference type="KEGG" id="sgf:HEP81_02506"/>
<dbReference type="InterPro" id="IPR036388">
    <property type="entry name" value="WH-like_DNA-bd_sf"/>
</dbReference>
<evidence type="ECO:0000256" key="1">
    <source>
        <dbReference type="ARBA" id="ARBA00023015"/>
    </source>
</evidence>
<evidence type="ECO:0000256" key="3">
    <source>
        <dbReference type="ARBA" id="ARBA00023163"/>
    </source>
</evidence>
<evidence type="ECO:0000259" key="4">
    <source>
        <dbReference type="PROSITE" id="PS50995"/>
    </source>
</evidence>
<dbReference type="EMBL" id="CP051006">
    <property type="protein sequence ID" value="QNT92823.1"/>
    <property type="molecule type" value="Genomic_DNA"/>
</dbReference>
<keyword evidence="1" id="KW-0805">Transcription regulation</keyword>
<dbReference type="AlphaFoldDB" id="A0A7H1PXP3"/>
<dbReference type="PANTHER" id="PTHR39515:SF2">
    <property type="entry name" value="HTH-TYPE TRANSCRIPTIONAL REGULATOR RV0880"/>
    <property type="match status" value="1"/>
</dbReference>
<dbReference type="InterPro" id="IPR000835">
    <property type="entry name" value="HTH_MarR-typ"/>
</dbReference>
<dbReference type="PROSITE" id="PS01117">
    <property type="entry name" value="HTH_MARR_1"/>
    <property type="match status" value="1"/>
</dbReference>
<name>A0A7H1PXP3_9ACTN</name>
<dbReference type="PANTHER" id="PTHR39515">
    <property type="entry name" value="CONSERVED PROTEIN"/>
    <property type="match status" value="1"/>
</dbReference>
<dbReference type="InterPro" id="IPR036390">
    <property type="entry name" value="WH_DNA-bd_sf"/>
</dbReference>
<keyword evidence="2" id="KW-0238">DNA-binding</keyword>
<dbReference type="InterPro" id="IPR052526">
    <property type="entry name" value="HTH-type_Bedaq_tolerance"/>
</dbReference>
<feature type="domain" description="HTH marR-type" evidence="4">
    <location>
        <begin position="22"/>
        <end position="153"/>
    </location>
</feature>
<dbReference type="InterPro" id="IPR023187">
    <property type="entry name" value="Tscrpt_reg_MarR-type_CS"/>
</dbReference>
<reference evidence="5 6" key="1">
    <citation type="submission" date="2020-04" db="EMBL/GenBank/DDBJ databases">
        <title>Characterization and engineering of Streptomyces griseofuscus DSM40191 as a potential heterologous host for expression of BGCs.</title>
        <authorList>
            <person name="Gren T."/>
            <person name="Whitford C.M."/>
            <person name="Mohite O.S."/>
            <person name="Joergensen T.S."/>
            <person name="Nielsen J.B."/>
            <person name="Lee S.Y."/>
            <person name="Weber T."/>
        </authorList>
    </citation>
    <scope>NUCLEOTIDE SEQUENCE [LARGE SCALE GENOMIC DNA]</scope>
    <source>
        <strain evidence="5 6">DSM 40191</strain>
    </source>
</reference>
<sequence length="161" mass="17644">MSRLFNKWLRTISRMDDHLADAAALRRAVVRINRRLRQERGEGGLSPNQLAVLGHLHAHGPATPGRIAACERQRPQSLTRVFADLEAEGLIAREPDADDRRQSVLTLTAPGRGALERDMAERDIWLAAALSTLGETERGVLTLAAALLERVGAMEIPGTEV</sequence>
<keyword evidence="3" id="KW-0804">Transcription</keyword>
<accession>A0A7H1PXP3</accession>
<dbReference type="SMART" id="SM00347">
    <property type="entry name" value="HTH_MARR"/>
    <property type="match status" value="1"/>
</dbReference>
<dbReference type="Proteomes" id="UP000516422">
    <property type="component" value="Chromosome"/>
</dbReference>
<dbReference type="Pfam" id="PF12802">
    <property type="entry name" value="MarR_2"/>
    <property type="match status" value="1"/>
</dbReference>
<evidence type="ECO:0000313" key="6">
    <source>
        <dbReference type="Proteomes" id="UP000516422"/>
    </source>
</evidence>
<proteinExistence type="predicted"/>
<protein>
    <submittedName>
        <fullName evidence="5">MarR family protein</fullName>
    </submittedName>
</protein>
<evidence type="ECO:0000256" key="2">
    <source>
        <dbReference type="ARBA" id="ARBA00023125"/>
    </source>
</evidence>
<dbReference type="SUPFAM" id="SSF46785">
    <property type="entry name" value="Winged helix' DNA-binding domain"/>
    <property type="match status" value="1"/>
</dbReference>